<dbReference type="STRING" id="568069.A0A1J1HWK1"/>
<keyword evidence="4 9" id="KW-0812">Transmembrane</keyword>
<dbReference type="Proteomes" id="UP000183832">
    <property type="component" value="Unassembled WGS sequence"/>
</dbReference>
<comment type="similarity">
    <text evidence="2">Belongs to the glutamate-gated ion channel (TC 1.A.10.1) family.</text>
</comment>
<evidence type="ECO:0000256" key="6">
    <source>
        <dbReference type="ARBA" id="ARBA00023136"/>
    </source>
</evidence>
<keyword evidence="8" id="KW-0325">Glycoprotein</keyword>
<keyword evidence="5 9" id="KW-1133">Transmembrane helix</keyword>
<evidence type="ECO:0000256" key="2">
    <source>
        <dbReference type="ARBA" id="ARBA00008685"/>
    </source>
</evidence>
<reference evidence="13 14" key="1">
    <citation type="submission" date="2015-04" db="EMBL/GenBank/DDBJ databases">
        <authorList>
            <person name="Syromyatnikov M.Y."/>
            <person name="Popov V.N."/>
        </authorList>
    </citation>
    <scope>NUCLEOTIDE SEQUENCE [LARGE SCALE GENOMIC DNA]</scope>
</reference>
<gene>
    <name evidence="13" type="ORF">CLUMA_CG004591</name>
</gene>
<dbReference type="AlphaFoldDB" id="A0A1J1HWK1"/>
<feature type="transmembrane region" description="Helical" evidence="9">
    <location>
        <begin position="409"/>
        <end position="429"/>
    </location>
</feature>
<evidence type="ECO:0000256" key="1">
    <source>
        <dbReference type="ARBA" id="ARBA00004651"/>
    </source>
</evidence>
<evidence type="ECO:0000256" key="8">
    <source>
        <dbReference type="ARBA" id="ARBA00023180"/>
    </source>
</evidence>
<dbReference type="GO" id="GO:0050906">
    <property type="term" value="P:detection of stimulus involved in sensory perception"/>
    <property type="evidence" value="ECO:0007669"/>
    <property type="project" value="UniProtKB-ARBA"/>
</dbReference>
<dbReference type="GO" id="GO:0015276">
    <property type="term" value="F:ligand-gated monoatomic ion channel activity"/>
    <property type="evidence" value="ECO:0007669"/>
    <property type="project" value="InterPro"/>
</dbReference>
<evidence type="ECO:0000256" key="3">
    <source>
        <dbReference type="ARBA" id="ARBA00022475"/>
    </source>
</evidence>
<dbReference type="PANTHER" id="PTHR42643">
    <property type="entry name" value="IONOTROPIC RECEPTOR 20A-RELATED"/>
    <property type="match status" value="1"/>
</dbReference>
<dbReference type="GO" id="GO:0005886">
    <property type="term" value="C:plasma membrane"/>
    <property type="evidence" value="ECO:0007669"/>
    <property type="project" value="UniProtKB-SubCell"/>
</dbReference>
<keyword evidence="7" id="KW-0675">Receptor</keyword>
<dbReference type="InterPro" id="IPR056198">
    <property type="entry name" value="LBD_receptor"/>
</dbReference>
<proteinExistence type="inferred from homology"/>
<evidence type="ECO:0000256" key="5">
    <source>
        <dbReference type="ARBA" id="ARBA00022989"/>
    </source>
</evidence>
<comment type="subcellular location">
    <subcellularLocation>
        <location evidence="1">Cell membrane</location>
        <topology evidence="1">Multi-pass membrane protein</topology>
    </subcellularLocation>
</comment>
<feature type="transmembrane region" description="Helical" evidence="9">
    <location>
        <begin position="654"/>
        <end position="677"/>
    </location>
</feature>
<accession>A0A1J1HWK1</accession>
<keyword evidence="3" id="KW-1003">Cell membrane</keyword>
<dbReference type="SUPFAM" id="SSF53850">
    <property type="entry name" value="Periplasmic binding protein-like II"/>
    <property type="match status" value="2"/>
</dbReference>
<keyword evidence="10" id="KW-0732">Signal</keyword>
<evidence type="ECO:0000256" key="9">
    <source>
        <dbReference type="SAM" id="Phobius"/>
    </source>
</evidence>
<feature type="transmembrane region" description="Helical" evidence="9">
    <location>
        <begin position="472"/>
        <end position="493"/>
    </location>
</feature>
<evidence type="ECO:0000256" key="10">
    <source>
        <dbReference type="SAM" id="SignalP"/>
    </source>
</evidence>
<keyword evidence="6 9" id="KW-0472">Membrane</keyword>
<dbReference type="PANTHER" id="PTHR42643:SF30">
    <property type="entry name" value="IONOTROPIC RECEPTOR 40A-RELATED"/>
    <property type="match status" value="1"/>
</dbReference>
<dbReference type="InterPro" id="IPR052192">
    <property type="entry name" value="Insect_Ionotropic_Sensory_Rcpt"/>
</dbReference>
<dbReference type="EMBL" id="CVRI01000020">
    <property type="protein sequence ID" value="CRK90902.1"/>
    <property type="molecule type" value="Genomic_DNA"/>
</dbReference>
<evidence type="ECO:0000256" key="4">
    <source>
        <dbReference type="ARBA" id="ARBA00022692"/>
    </source>
</evidence>
<evidence type="ECO:0000259" key="12">
    <source>
        <dbReference type="Pfam" id="PF24061"/>
    </source>
</evidence>
<feature type="chain" id="PRO_5013380410" evidence="10">
    <location>
        <begin position="21"/>
        <end position="688"/>
    </location>
</feature>
<name>A0A1J1HWK1_9DIPT</name>
<dbReference type="Gene3D" id="3.40.190.10">
    <property type="entry name" value="Periplasmic binding protein-like II"/>
    <property type="match status" value="1"/>
</dbReference>
<evidence type="ECO:0000313" key="14">
    <source>
        <dbReference type="Proteomes" id="UP000183832"/>
    </source>
</evidence>
<organism evidence="13 14">
    <name type="scientific">Clunio marinus</name>
    <dbReference type="NCBI Taxonomy" id="568069"/>
    <lineage>
        <taxon>Eukaryota</taxon>
        <taxon>Metazoa</taxon>
        <taxon>Ecdysozoa</taxon>
        <taxon>Arthropoda</taxon>
        <taxon>Hexapoda</taxon>
        <taxon>Insecta</taxon>
        <taxon>Pterygota</taxon>
        <taxon>Neoptera</taxon>
        <taxon>Endopterygota</taxon>
        <taxon>Diptera</taxon>
        <taxon>Nematocera</taxon>
        <taxon>Chironomoidea</taxon>
        <taxon>Chironomidae</taxon>
        <taxon>Clunio</taxon>
    </lineage>
</organism>
<evidence type="ECO:0000256" key="7">
    <source>
        <dbReference type="ARBA" id="ARBA00023170"/>
    </source>
</evidence>
<feature type="signal peptide" evidence="10">
    <location>
        <begin position="1"/>
        <end position="20"/>
    </location>
</feature>
<protein>
    <submittedName>
        <fullName evidence="13">CLUMA_CG004591, isoform A</fullName>
    </submittedName>
</protein>
<feature type="domain" description="Putative ionotropic receptor ligand binding" evidence="12">
    <location>
        <begin position="35"/>
        <end position="205"/>
    </location>
</feature>
<dbReference type="Gene3D" id="1.10.287.70">
    <property type="match status" value="1"/>
</dbReference>
<evidence type="ECO:0000259" key="11">
    <source>
        <dbReference type="Pfam" id="PF00060"/>
    </source>
</evidence>
<dbReference type="Pfam" id="PF00060">
    <property type="entry name" value="Lig_chan"/>
    <property type="match status" value="1"/>
</dbReference>
<evidence type="ECO:0000313" key="13">
    <source>
        <dbReference type="EMBL" id="CRK90902.1"/>
    </source>
</evidence>
<dbReference type="Pfam" id="PF24061">
    <property type="entry name" value="LBD_receptor"/>
    <property type="match status" value="1"/>
</dbReference>
<dbReference type="InterPro" id="IPR001320">
    <property type="entry name" value="Iontro_rcpt_C"/>
</dbReference>
<keyword evidence="14" id="KW-1185">Reference proteome</keyword>
<sequence length="688" mass="78776">MLKFSSKIFFLLYVVDITSSFNINLEIKRELPSSVALSEIIEEFYIRNALDLDIITCSNDVEGTNLIVEFILRNIQESISYRIEDCKNLKDLTKRRFVLIIMDHLNTDLMIEELTPDRFDYSGFYLIYYIDNQSDIDILHYLFKKLSDLFIYNVNVICNDSSGIQLRTFFFFNERSCNSTYPLVINKFEKNRWTSKDFFPRKMRNLFGCPLKVATFIYEPAVIMQGSYDDSNYTLVGSEVEILKEIANVLNFSIQYSFDPSPGAWGSLKPNGTAAGAYLKIINKEVDLMIGTLSKTETKSYFISFSSIITFDSVLVVIPPGAPFSAFENFDPSPGAWGRLKPNGEAAGAYLKIINKEVDLMIGGLTRTVAKSYFISFSSTITFDSVLVVIPPGAPFSAFEKLIRPFDKSVWICLMIILSLGFFIVIAVASKPRSLMKRIIIGKEVKMPGMNIIVALVGGSQHILPKRSTPRMLLMSFLLFCLVIRTLYTAALFKFLQSDNSKPTLSSIKEVIDKEFMVYSYDTFFENYNEMKILKRSKAINASIFYEYLMKTLDPNFKGVTLGMMYNTIYINMRSNNTSFLKVLNEKLLTVYASWVYPKNSFLVESFNEKLEAFRGNGLIEFLKLEYVDPKYLVVKEPKNGPKKLNLEQLWGGFGLWIIGNIIAVLLFILEVSYFAFMRIYLKYSSKL</sequence>
<feature type="domain" description="Ionotropic glutamate receptor C-terminal" evidence="11">
    <location>
        <begin position="408"/>
        <end position="660"/>
    </location>
</feature>
<dbReference type="OrthoDB" id="7739311at2759"/>